<dbReference type="EMBL" id="MTYJ01000266">
    <property type="protein sequence ID" value="OWA52391.1"/>
    <property type="molecule type" value="Genomic_DNA"/>
</dbReference>
<gene>
    <name evidence="1" type="ORF">BV898_16847</name>
</gene>
<reference evidence="2" key="1">
    <citation type="submission" date="2017-01" db="EMBL/GenBank/DDBJ databases">
        <title>Comparative genomics of anhydrobiosis in the tardigrade Hypsibius dujardini.</title>
        <authorList>
            <person name="Yoshida Y."/>
            <person name="Koutsovoulos G."/>
            <person name="Laetsch D."/>
            <person name="Stevens L."/>
            <person name="Kumar S."/>
            <person name="Horikawa D."/>
            <person name="Ishino K."/>
            <person name="Komine S."/>
            <person name="Tomita M."/>
            <person name="Blaxter M."/>
            <person name="Arakawa K."/>
        </authorList>
    </citation>
    <scope>NUCLEOTIDE SEQUENCE [LARGE SCALE GENOMIC DNA]</scope>
    <source>
        <strain evidence="2">Z151</strain>
    </source>
</reference>
<protein>
    <submittedName>
        <fullName evidence="1">Uncharacterized protein</fullName>
    </submittedName>
</protein>
<organism evidence="1 2">
    <name type="scientific">Hypsibius exemplaris</name>
    <name type="common">Freshwater tardigrade</name>
    <dbReference type="NCBI Taxonomy" id="2072580"/>
    <lineage>
        <taxon>Eukaryota</taxon>
        <taxon>Metazoa</taxon>
        <taxon>Ecdysozoa</taxon>
        <taxon>Tardigrada</taxon>
        <taxon>Eutardigrada</taxon>
        <taxon>Parachela</taxon>
        <taxon>Hypsibioidea</taxon>
        <taxon>Hypsibiidae</taxon>
        <taxon>Hypsibius</taxon>
    </lineage>
</organism>
<dbReference type="AlphaFoldDB" id="A0A9X6NL89"/>
<dbReference type="Proteomes" id="UP000192578">
    <property type="component" value="Unassembled WGS sequence"/>
</dbReference>
<keyword evidence="2" id="KW-1185">Reference proteome</keyword>
<name>A0A9X6NL89_HYPEX</name>
<proteinExistence type="predicted"/>
<sequence length="107" mass="12393">MKTGKLMEKEKSETGSVAWNTYAIYLRISRGRCRWWSSSCMSARTPRVWHQLLLGDWSQDSTFPERANDTDWGIGGSEFTVPLEWHRVWDFHIILGVCLGLRTESGQ</sequence>
<accession>A0A9X6NL89</accession>
<evidence type="ECO:0000313" key="1">
    <source>
        <dbReference type="EMBL" id="OWA52391.1"/>
    </source>
</evidence>
<comment type="caution">
    <text evidence="1">The sequence shown here is derived from an EMBL/GenBank/DDBJ whole genome shotgun (WGS) entry which is preliminary data.</text>
</comment>
<evidence type="ECO:0000313" key="2">
    <source>
        <dbReference type="Proteomes" id="UP000192578"/>
    </source>
</evidence>